<evidence type="ECO:0000313" key="3">
    <source>
        <dbReference type="Proteomes" id="UP000275408"/>
    </source>
</evidence>
<feature type="transmembrane region" description="Helical" evidence="1">
    <location>
        <begin position="158"/>
        <end position="178"/>
    </location>
</feature>
<evidence type="ECO:0000313" key="2">
    <source>
        <dbReference type="EMBL" id="RMX58665.1"/>
    </source>
</evidence>
<feature type="transmembrane region" description="Helical" evidence="1">
    <location>
        <begin position="190"/>
        <end position="210"/>
    </location>
</feature>
<dbReference type="PANTHER" id="PTHR11319:SF35">
    <property type="entry name" value="OUTER MEMBRANE PROTEIN PMPC-RELATED"/>
    <property type="match status" value="1"/>
</dbReference>
<feature type="transmembrane region" description="Helical" evidence="1">
    <location>
        <begin position="222"/>
        <end position="241"/>
    </location>
</feature>
<name>A0A3M6UYC6_POCDA</name>
<feature type="transmembrane region" description="Helical" evidence="1">
    <location>
        <begin position="82"/>
        <end position="104"/>
    </location>
</feature>
<dbReference type="OrthoDB" id="10062419at2759"/>
<keyword evidence="3" id="KW-1185">Reference proteome</keyword>
<keyword evidence="1" id="KW-0812">Transmembrane</keyword>
<reference evidence="2 3" key="1">
    <citation type="journal article" date="2018" name="Sci. Rep.">
        <title>Comparative analysis of the Pocillopora damicornis genome highlights role of immune system in coral evolution.</title>
        <authorList>
            <person name="Cunning R."/>
            <person name="Bay R.A."/>
            <person name="Gillette P."/>
            <person name="Baker A.C."/>
            <person name="Traylor-Knowles N."/>
        </authorList>
    </citation>
    <scope>NUCLEOTIDE SEQUENCE [LARGE SCALE GENOMIC DNA]</scope>
    <source>
        <strain evidence="2">RSMAS</strain>
        <tissue evidence="2">Whole animal</tissue>
    </source>
</reference>
<proteinExistence type="predicted"/>
<evidence type="ECO:0000256" key="1">
    <source>
        <dbReference type="SAM" id="Phobius"/>
    </source>
</evidence>
<keyword evidence="1" id="KW-0472">Membrane</keyword>
<dbReference type="Proteomes" id="UP000275408">
    <property type="component" value="Unassembled WGS sequence"/>
</dbReference>
<organism evidence="2 3">
    <name type="scientific">Pocillopora damicornis</name>
    <name type="common">Cauliflower coral</name>
    <name type="synonym">Millepora damicornis</name>
    <dbReference type="NCBI Taxonomy" id="46731"/>
    <lineage>
        <taxon>Eukaryota</taxon>
        <taxon>Metazoa</taxon>
        <taxon>Cnidaria</taxon>
        <taxon>Anthozoa</taxon>
        <taxon>Hexacorallia</taxon>
        <taxon>Scleractinia</taxon>
        <taxon>Astrocoeniina</taxon>
        <taxon>Pocilloporidae</taxon>
        <taxon>Pocillopora</taxon>
    </lineage>
</organism>
<gene>
    <name evidence="2" type="ORF">pdam_00021424</name>
</gene>
<dbReference type="PANTHER" id="PTHR11319">
    <property type="entry name" value="G PROTEIN-COUPLED RECEPTOR-RELATED"/>
    <property type="match status" value="1"/>
</dbReference>
<protein>
    <submittedName>
        <fullName evidence="2">Uncharacterized protein</fullName>
    </submittedName>
</protein>
<comment type="caution">
    <text evidence="2">The sequence shown here is derived from an EMBL/GenBank/DDBJ whole genome shotgun (WGS) entry which is preliminary data.</text>
</comment>
<sequence length="391" mass="45485">MNKEDLCGHQKVMEVKSLKKSCYRNIFLLLLTTYPTTSKSIIQILPLPGACVETCFTDDKSDCIFLLRADYSIQCFTPRHSLYWLMASILALYPVGFPLLALFLTYKYRESQEYEAISFGLRVFFENYRNEFWFWEITEMYRKLILTSLIFLFGSKSLSQIGITVLTVSIFGVVYSLFRPIRDKFEDLLQIFSLWIIFFDVCLGAVYTNWDESQGEGKNDSIFVNVLFVVLNASVLLLAIGKGIRRVWSVRQNVAFNLTRCFSFLREAVTRLKNRVFTSTGTDDELHYRAHSAPLFSKLGILDIFRVNTFEIAKFMFYYRNNLLPPLLLNLFVTNSQIHNYGTRTASNYRTRLCRTNLKQFTILYQGAKIWNSLPVSVTRPSNLLSFKTKM</sequence>
<feature type="non-terminal residue" evidence="2">
    <location>
        <position position="391"/>
    </location>
</feature>
<dbReference type="EMBL" id="RCHS01000474">
    <property type="protein sequence ID" value="RMX58665.1"/>
    <property type="molecule type" value="Genomic_DNA"/>
</dbReference>
<dbReference type="AlphaFoldDB" id="A0A3M6UYC6"/>
<keyword evidence="1" id="KW-1133">Transmembrane helix</keyword>
<accession>A0A3M6UYC6</accession>